<dbReference type="InterPro" id="IPR046938">
    <property type="entry name" value="DNA_clamp_sf"/>
</dbReference>
<evidence type="ECO:0000256" key="5">
    <source>
        <dbReference type="ARBA" id="ARBA00022679"/>
    </source>
</evidence>
<evidence type="ECO:0000256" key="8">
    <source>
        <dbReference type="ARBA" id="ARBA00022932"/>
    </source>
</evidence>
<dbReference type="GO" id="GO:0006271">
    <property type="term" value="P:DNA strand elongation involved in DNA replication"/>
    <property type="evidence" value="ECO:0007669"/>
    <property type="project" value="TreeGrafter"/>
</dbReference>
<evidence type="ECO:0000259" key="13">
    <source>
        <dbReference type="Pfam" id="PF02768"/>
    </source>
</evidence>
<accession>A0A248TIP6</accession>
<evidence type="ECO:0000256" key="3">
    <source>
        <dbReference type="ARBA" id="ARBA00021035"/>
    </source>
</evidence>
<dbReference type="SUPFAM" id="SSF55979">
    <property type="entry name" value="DNA clamp"/>
    <property type="match status" value="3"/>
</dbReference>
<comment type="subunit">
    <text evidence="10">Forms a ring-shaped head-to-tail homodimer around DNA.</text>
</comment>
<comment type="similarity">
    <text evidence="2 10">Belongs to the beta sliding clamp family.</text>
</comment>
<evidence type="ECO:0000259" key="11">
    <source>
        <dbReference type="Pfam" id="PF00712"/>
    </source>
</evidence>
<dbReference type="KEGG" id="bko:CKF48_12560"/>
<sequence length="368" mass="41585">MELTICKSTLQGILKNISKVLKNSQSPMKIIVNSHQVTFIAGNEDVLMEINIPSETDEGLIIKRTGSVIISAKYFSDIIKKLPANIYIYLSEHSTINIQSEEIHTRIFALTNVKTLNIPDVPAEGVLSLNAAELHTLIRQTVFAAAVHDNRPVLTGVKIVARHGELTFISTDAHRYSISSLTIPSQLETEMIVPSESLLEWSKLSLHTEEEVTLSLSKNHLALKSKHCHFYIRLIEGRYPATSDFIPKQKVSSFHIHTETFLHGIERAALFSDAKKNHHIKLQIQNGRLRISSNAKQIGRIEEWQPIEELSGKGDVEVFLDNHFLLDYLRVIDDEYICCTYSGTMKPVLFEPVKGSHFQHLISQVRSF</sequence>
<dbReference type="InterPro" id="IPR022637">
    <property type="entry name" value="DNA_polIII_beta_cen"/>
</dbReference>
<dbReference type="PIRSF" id="PIRSF000804">
    <property type="entry name" value="DNA_pol_III_b"/>
    <property type="match status" value="1"/>
</dbReference>
<comment type="subcellular location">
    <subcellularLocation>
        <location evidence="1 10">Cytoplasm</location>
    </subcellularLocation>
</comment>
<evidence type="ECO:0000259" key="12">
    <source>
        <dbReference type="Pfam" id="PF02767"/>
    </source>
</evidence>
<name>A0A248TIP6_9BACI</name>
<keyword evidence="5 10" id="KW-0808">Transferase</keyword>
<dbReference type="GO" id="GO:0005737">
    <property type="term" value="C:cytoplasm"/>
    <property type="evidence" value="ECO:0007669"/>
    <property type="project" value="UniProtKB-SubCell"/>
</dbReference>
<dbReference type="RefSeq" id="WP_095371646.1">
    <property type="nucleotide sequence ID" value="NZ_CP022983.1"/>
</dbReference>
<dbReference type="Pfam" id="PF02768">
    <property type="entry name" value="DNA_pol3_beta_3"/>
    <property type="match status" value="1"/>
</dbReference>
<keyword evidence="7 10" id="KW-0235">DNA replication</keyword>
<dbReference type="GO" id="GO:0009360">
    <property type="term" value="C:DNA polymerase III complex"/>
    <property type="evidence" value="ECO:0007669"/>
    <property type="project" value="InterPro"/>
</dbReference>
<keyword evidence="15" id="KW-1185">Reference proteome</keyword>
<feature type="domain" description="DNA polymerase III beta sliding clamp N-terminal" evidence="11">
    <location>
        <begin position="1"/>
        <end position="102"/>
    </location>
</feature>
<dbReference type="InterPro" id="IPR001001">
    <property type="entry name" value="DNA_polIII_beta"/>
</dbReference>
<dbReference type="GO" id="GO:0008408">
    <property type="term" value="F:3'-5' exonuclease activity"/>
    <property type="evidence" value="ECO:0007669"/>
    <property type="project" value="InterPro"/>
</dbReference>
<organism evidence="14 15">
    <name type="scientific">Cytobacillus kochii</name>
    <dbReference type="NCBI Taxonomy" id="859143"/>
    <lineage>
        <taxon>Bacteria</taxon>
        <taxon>Bacillati</taxon>
        <taxon>Bacillota</taxon>
        <taxon>Bacilli</taxon>
        <taxon>Bacillales</taxon>
        <taxon>Bacillaceae</taxon>
        <taxon>Cytobacillus</taxon>
    </lineage>
</organism>
<keyword evidence="4 10" id="KW-0963">Cytoplasm</keyword>
<dbReference type="SMART" id="SM00480">
    <property type="entry name" value="POL3Bc"/>
    <property type="match status" value="1"/>
</dbReference>
<gene>
    <name evidence="14" type="primary">dnaN</name>
    <name evidence="14" type="ORF">CKF48_12560</name>
</gene>
<protein>
    <recommendedName>
        <fullName evidence="3 10">Beta sliding clamp</fullName>
    </recommendedName>
</protein>
<dbReference type="GO" id="GO:0003887">
    <property type="term" value="F:DNA-directed DNA polymerase activity"/>
    <property type="evidence" value="ECO:0007669"/>
    <property type="project" value="UniProtKB-UniRule"/>
</dbReference>
<evidence type="ECO:0000256" key="10">
    <source>
        <dbReference type="PIRNR" id="PIRNR000804"/>
    </source>
</evidence>
<dbReference type="PANTHER" id="PTHR30478">
    <property type="entry name" value="DNA POLYMERASE III SUBUNIT BETA"/>
    <property type="match status" value="1"/>
</dbReference>
<evidence type="ECO:0000256" key="9">
    <source>
        <dbReference type="ARBA" id="ARBA00023125"/>
    </source>
</evidence>
<evidence type="ECO:0000313" key="14">
    <source>
        <dbReference type="EMBL" id="ASV68077.1"/>
    </source>
</evidence>
<keyword evidence="8 10" id="KW-0239">DNA-directed DNA polymerase</keyword>
<comment type="function">
    <text evidence="10">Confers DNA tethering and processivity to DNA polymerases and other proteins. Acts as a clamp, forming a ring around DNA (a reaction catalyzed by the clamp-loading complex) which diffuses in an ATP-independent manner freely and bidirectionally along dsDNA. Initially characterized for its ability to contact the catalytic subunit of DNA polymerase III (Pol III), a complex, multichain enzyme responsible for most of the replicative synthesis in bacteria; Pol III exhibits 3'-5' exonuclease proofreading activity. The beta chain is required for initiation of replication as well as for processivity of DNA replication.</text>
</comment>
<evidence type="ECO:0000256" key="2">
    <source>
        <dbReference type="ARBA" id="ARBA00010752"/>
    </source>
</evidence>
<evidence type="ECO:0000256" key="1">
    <source>
        <dbReference type="ARBA" id="ARBA00004496"/>
    </source>
</evidence>
<dbReference type="AlphaFoldDB" id="A0A248TIP6"/>
<dbReference type="InterPro" id="IPR022635">
    <property type="entry name" value="DNA_polIII_beta_C"/>
</dbReference>
<evidence type="ECO:0000256" key="4">
    <source>
        <dbReference type="ARBA" id="ARBA00022490"/>
    </source>
</evidence>
<dbReference type="Gene3D" id="3.10.150.10">
    <property type="entry name" value="DNA Polymerase III, subunit A, domain 2"/>
    <property type="match status" value="1"/>
</dbReference>
<dbReference type="Gene3D" id="3.70.10.10">
    <property type="match status" value="1"/>
</dbReference>
<dbReference type="NCBIfam" id="TIGR00663">
    <property type="entry name" value="dnan"/>
    <property type="match status" value="1"/>
</dbReference>
<reference evidence="14 15" key="1">
    <citation type="submission" date="2017-08" db="EMBL/GenBank/DDBJ databases">
        <title>Complete Genome Sequence of Bacillus kochii Oregon-R-modENCODE STRAIN BDGP4, isolated from Drosophila melanogaster gut.</title>
        <authorList>
            <person name="Wan K.H."/>
            <person name="Yu C."/>
            <person name="Park S."/>
            <person name="Hammonds A.S."/>
            <person name="Booth B.W."/>
            <person name="Celniker S.E."/>
        </authorList>
    </citation>
    <scope>NUCLEOTIDE SEQUENCE [LARGE SCALE GENOMIC DNA]</scope>
    <source>
        <strain evidence="14 15">BDGP4</strain>
    </source>
</reference>
<dbReference type="GO" id="GO:0003677">
    <property type="term" value="F:DNA binding"/>
    <property type="evidence" value="ECO:0007669"/>
    <property type="project" value="UniProtKB-UniRule"/>
</dbReference>
<dbReference type="Pfam" id="PF02767">
    <property type="entry name" value="DNA_pol3_beta_2"/>
    <property type="match status" value="1"/>
</dbReference>
<dbReference type="EMBL" id="CP022983">
    <property type="protein sequence ID" value="ASV68077.1"/>
    <property type="molecule type" value="Genomic_DNA"/>
</dbReference>
<feature type="domain" description="DNA polymerase III beta sliding clamp central" evidence="12">
    <location>
        <begin position="129"/>
        <end position="240"/>
    </location>
</feature>
<evidence type="ECO:0000256" key="6">
    <source>
        <dbReference type="ARBA" id="ARBA00022695"/>
    </source>
</evidence>
<evidence type="ECO:0000256" key="7">
    <source>
        <dbReference type="ARBA" id="ARBA00022705"/>
    </source>
</evidence>
<proteinExistence type="inferred from homology"/>
<dbReference type="PANTHER" id="PTHR30478:SF0">
    <property type="entry name" value="BETA SLIDING CLAMP"/>
    <property type="match status" value="1"/>
</dbReference>
<dbReference type="Proteomes" id="UP000215137">
    <property type="component" value="Chromosome"/>
</dbReference>
<dbReference type="Pfam" id="PF00712">
    <property type="entry name" value="DNA_pol3_beta"/>
    <property type="match status" value="1"/>
</dbReference>
<keyword evidence="6 10" id="KW-0548">Nucleotidyltransferase</keyword>
<dbReference type="InterPro" id="IPR022634">
    <property type="entry name" value="DNA_polIII_beta_N"/>
</dbReference>
<keyword evidence="9" id="KW-0238">DNA-binding</keyword>
<feature type="domain" description="DNA polymerase III beta sliding clamp C-terminal" evidence="13">
    <location>
        <begin position="245"/>
        <end position="364"/>
    </location>
</feature>
<dbReference type="OrthoDB" id="8421503at2"/>
<evidence type="ECO:0000313" key="15">
    <source>
        <dbReference type="Proteomes" id="UP000215137"/>
    </source>
</evidence>
<dbReference type="CDD" id="cd00140">
    <property type="entry name" value="beta_clamp"/>
    <property type="match status" value="1"/>
</dbReference>